<protein>
    <recommendedName>
        <fullName evidence="1">Type IV secretion system putative lipoprotein virB7</fullName>
    </recommendedName>
</protein>
<geneLocation type="plasmid" evidence="4">
    <name>ICEhin1056</name>
</geneLocation>
<keyword evidence="4" id="KW-0449">Lipoprotein</keyword>
<reference evidence="4" key="1">
    <citation type="journal article" date="2004" name="J. Bacteriol.">
        <title>Transferable antibiotic resistance elements in Haemophilus influenzae share a common evolutionary origin with a diverse family of syntenic genomic islands.</title>
        <authorList>
            <person name="Mohd-Zain Z."/>
            <person name="Turner S."/>
            <person name="Cerdano-Tarraga A.K."/>
            <person name="Inzana T.J."/>
            <person name="Duncan A.J."/>
            <person name="Harding R.M."/>
            <person name="Hood D.W."/>
            <person name="Peto T.E."/>
            <person name="Crook D.W."/>
        </authorList>
    </citation>
    <scope>NUCLEOTIDE SEQUENCE</scope>
    <source>
        <strain evidence="4">1056</strain>
    </source>
</reference>
<dbReference type="InterPro" id="IPR012640">
    <property type="entry name" value="Membr_lipoprot_lipid_attach_CS"/>
</dbReference>
<dbReference type="PROSITE" id="PS51257">
    <property type="entry name" value="PROKAR_LIPOPROTEIN"/>
    <property type="match status" value="1"/>
</dbReference>
<dbReference type="EMBL" id="AJ627386">
    <property type="protein sequence ID" value="CAF29017.1"/>
    <property type="molecule type" value="Genomic_DNA"/>
</dbReference>
<evidence type="ECO:0000256" key="1">
    <source>
        <dbReference type="ARBA" id="ARBA00017922"/>
    </source>
</evidence>
<proteinExistence type="predicted"/>
<keyword evidence="4" id="KW-0614">Plasmid</keyword>
<evidence type="ECO:0000256" key="2">
    <source>
        <dbReference type="ARBA" id="ARBA00022729"/>
    </source>
</evidence>
<dbReference type="Pfam" id="PF08139">
    <property type="entry name" value="LPAM_1"/>
    <property type="match status" value="1"/>
</dbReference>
<dbReference type="AlphaFoldDB" id="A0A9N8NAJ2"/>
<sequence>MMKKIIFVLSAVAALSGCAELNSLNDAVGNVAGQLSSVLGGGNSSSSSSGVAYTQSSRSHRYNVEDSITSSKNIDSLYVKIKRNLKFKTRDEALSGLSGYERQRYESLLDEEGHAHEATPGVYYHMANSYVGGRKIDITLAKEDGKVRISWIASSNESDFAQFVKSEVIKAIK</sequence>
<name>A0A9N8NAJ2_HAEIF</name>
<evidence type="ECO:0000313" key="4">
    <source>
        <dbReference type="EMBL" id="CAF29017.1"/>
    </source>
</evidence>
<organism evidence="4">
    <name type="scientific">Haemophilus influenzae</name>
    <dbReference type="NCBI Taxonomy" id="727"/>
    <lineage>
        <taxon>Bacteria</taxon>
        <taxon>Pseudomonadati</taxon>
        <taxon>Pseudomonadota</taxon>
        <taxon>Gammaproteobacteria</taxon>
        <taxon>Pasteurellales</taxon>
        <taxon>Pasteurellaceae</taxon>
        <taxon>Haemophilus</taxon>
    </lineage>
</organism>
<keyword evidence="2 3" id="KW-0732">Signal</keyword>
<evidence type="ECO:0000256" key="3">
    <source>
        <dbReference type="SAM" id="SignalP"/>
    </source>
</evidence>
<feature type="chain" id="PRO_5040370654" description="Type IV secretion system putative lipoprotein virB7" evidence="3">
    <location>
        <begin position="20"/>
        <end position="173"/>
    </location>
</feature>
<feature type="signal peptide" evidence="3">
    <location>
        <begin position="1"/>
        <end position="19"/>
    </location>
</feature>
<accession>A0A9N8NAJ2</accession>
<gene>
    <name evidence="4" type="ORF">p1056.09</name>
</gene>